<feature type="compositionally biased region" description="Low complexity" evidence="1">
    <location>
        <begin position="10"/>
        <end position="25"/>
    </location>
</feature>
<dbReference type="EMBL" id="HG992984">
    <property type="protein sequence ID" value="CAE7199611.1"/>
    <property type="molecule type" value="Genomic_DNA"/>
</dbReference>
<feature type="region of interest" description="Disordered" evidence="1">
    <location>
        <begin position="87"/>
        <end position="143"/>
    </location>
</feature>
<sequence length="210" mass="23396">MPATLDSLHPSSSPSTPTQMTSPYPDDARSARNSTFDMPDHHDYVSPILTTNSCQHNLRQLPPYPLYEDDHEADIYGGNGDFFRLPIGEDDRSRKPLPPSKIYDSDQDLPVIDPGLYLPEASDAHHDDAQPNASEHSQTELALPPRLPSAASETLLSDHSSPAVRVPTMRSDMYQPTMGGLHRLSTVQRKGSKRDRIKRFMSGLKPFHRG</sequence>
<organism evidence="2 3">
    <name type="scientific">Pyrenophora teres f. teres</name>
    <dbReference type="NCBI Taxonomy" id="97479"/>
    <lineage>
        <taxon>Eukaryota</taxon>
        <taxon>Fungi</taxon>
        <taxon>Dikarya</taxon>
        <taxon>Ascomycota</taxon>
        <taxon>Pezizomycotina</taxon>
        <taxon>Dothideomycetes</taxon>
        <taxon>Pleosporomycetidae</taxon>
        <taxon>Pleosporales</taxon>
        <taxon>Pleosporineae</taxon>
        <taxon>Pleosporaceae</taxon>
        <taxon>Pyrenophora</taxon>
    </lineage>
</organism>
<dbReference type="Proteomes" id="UP000472372">
    <property type="component" value="Chromosome 8"/>
</dbReference>
<name>A0A6S6WAH9_9PLEO</name>
<evidence type="ECO:0000313" key="2">
    <source>
        <dbReference type="EMBL" id="CAE7199611.1"/>
    </source>
</evidence>
<feature type="compositionally biased region" description="Polar residues" evidence="1">
    <location>
        <begin position="131"/>
        <end position="140"/>
    </location>
</feature>
<reference evidence="2" key="1">
    <citation type="submission" date="2021-02" db="EMBL/GenBank/DDBJ databases">
        <authorList>
            <person name="Syme A R."/>
            <person name="Syme A R."/>
            <person name="Moolhuijzen P."/>
        </authorList>
    </citation>
    <scope>NUCLEOTIDE SEQUENCE</scope>
    <source>
        <strain evidence="2">W1-1</strain>
    </source>
</reference>
<protein>
    <submittedName>
        <fullName evidence="2">Uncharacterized protein</fullName>
    </submittedName>
</protein>
<evidence type="ECO:0000256" key="1">
    <source>
        <dbReference type="SAM" id="MobiDB-lite"/>
    </source>
</evidence>
<evidence type="ECO:0000313" key="3">
    <source>
        <dbReference type="Proteomes" id="UP000472372"/>
    </source>
</evidence>
<proteinExistence type="predicted"/>
<feature type="region of interest" description="Disordered" evidence="1">
    <location>
        <begin position="1"/>
        <end position="42"/>
    </location>
</feature>
<accession>A0A6S6WAH9</accession>
<gene>
    <name evidence="2" type="ORF">PTTW11_08488</name>
</gene>
<dbReference type="AlphaFoldDB" id="A0A6S6WAH9"/>